<dbReference type="Proteomes" id="UP000520814">
    <property type="component" value="Unassembled WGS sequence"/>
</dbReference>
<dbReference type="InterPro" id="IPR012296">
    <property type="entry name" value="Nuclease_put_TT1808"/>
</dbReference>
<dbReference type="EMBL" id="JACHGW010000001">
    <property type="protein sequence ID" value="MBB6049162.1"/>
    <property type="molecule type" value="Genomic_DNA"/>
</dbReference>
<dbReference type="AlphaFoldDB" id="A0A7W9SM34"/>
<dbReference type="CDD" id="cd06260">
    <property type="entry name" value="DUF820-like"/>
    <property type="match status" value="1"/>
</dbReference>
<proteinExistence type="predicted"/>
<keyword evidence="3" id="KW-1185">Reference proteome</keyword>
<reference evidence="2 3" key="1">
    <citation type="submission" date="2020-08" db="EMBL/GenBank/DDBJ databases">
        <title>Genomic Encyclopedia of Type Strains, Phase IV (KMG-IV): sequencing the most valuable type-strain genomes for metagenomic binning, comparative biology and taxonomic classification.</title>
        <authorList>
            <person name="Goeker M."/>
        </authorList>
    </citation>
    <scope>NUCLEOTIDE SEQUENCE [LARGE SCALE GENOMIC DNA]</scope>
    <source>
        <strain evidence="2 3">DSM 23562</strain>
    </source>
</reference>
<name>A0A7W9SM34_ARMRO</name>
<organism evidence="2 3">
    <name type="scientific">Armatimonas rosea</name>
    <dbReference type="NCBI Taxonomy" id="685828"/>
    <lineage>
        <taxon>Bacteria</taxon>
        <taxon>Bacillati</taxon>
        <taxon>Armatimonadota</taxon>
        <taxon>Armatimonadia</taxon>
        <taxon>Armatimonadales</taxon>
        <taxon>Armatimonadaceae</taxon>
        <taxon>Armatimonas</taxon>
    </lineage>
</organism>
<dbReference type="InterPro" id="IPR008538">
    <property type="entry name" value="Uma2"/>
</dbReference>
<keyword evidence="2" id="KW-0540">Nuclease</keyword>
<dbReference type="Gene3D" id="3.90.1570.10">
    <property type="entry name" value="tt1808, chain A"/>
    <property type="match status" value="1"/>
</dbReference>
<keyword evidence="2" id="KW-0378">Hydrolase</keyword>
<evidence type="ECO:0000313" key="2">
    <source>
        <dbReference type="EMBL" id="MBB6049162.1"/>
    </source>
</evidence>
<protein>
    <submittedName>
        <fullName evidence="2">Uma2 family endonuclease</fullName>
    </submittedName>
</protein>
<accession>A0A7W9SM34</accession>
<dbReference type="PANTHER" id="PTHR35400">
    <property type="entry name" value="SLR1083 PROTEIN"/>
    <property type="match status" value="1"/>
</dbReference>
<dbReference type="InterPro" id="IPR011335">
    <property type="entry name" value="Restrct_endonuc-II-like"/>
</dbReference>
<gene>
    <name evidence="2" type="ORF">HNQ39_000924</name>
</gene>
<dbReference type="PANTHER" id="PTHR35400:SF1">
    <property type="entry name" value="SLR1083 PROTEIN"/>
    <property type="match status" value="1"/>
</dbReference>
<dbReference type="Pfam" id="PF05685">
    <property type="entry name" value="Uma2"/>
    <property type="match status" value="1"/>
</dbReference>
<evidence type="ECO:0000313" key="3">
    <source>
        <dbReference type="Proteomes" id="UP000520814"/>
    </source>
</evidence>
<dbReference type="RefSeq" id="WP_184192778.1">
    <property type="nucleotide sequence ID" value="NZ_JACHGW010000001.1"/>
</dbReference>
<dbReference type="GO" id="GO:0004519">
    <property type="term" value="F:endonuclease activity"/>
    <property type="evidence" value="ECO:0007669"/>
    <property type="project" value="UniProtKB-KW"/>
</dbReference>
<evidence type="ECO:0000259" key="1">
    <source>
        <dbReference type="Pfam" id="PF05685"/>
    </source>
</evidence>
<feature type="domain" description="Putative restriction endonuclease" evidence="1">
    <location>
        <begin position="15"/>
        <end position="168"/>
    </location>
</feature>
<comment type="caution">
    <text evidence="2">The sequence shown here is derived from an EMBL/GenBank/DDBJ whole genome shotgun (WGS) entry which is preliminary data.</text>
</comment>
<keyword evidence="2" id="KW-0255">Endonuclease</keyword>
<sequence length="182" mass="20180">MSANPTPFRWSVEAYERVVALGGFAPEQRIELIDGELVEIMPQKPRHSSTIELVEEACRAIAPEGYRVRVQLPLKFTTSVPEPDVAVVQGQLRSFVNSHPATAVLVVEVSDTTLEYDQVVKAPIYAAAGIEDYWIININERTVEVRRQPGPSGYRSLQTYTETDTVAPLFTTVPISVAELLP</sequence>
<dbReference type="SUPFAM" id="SSF52980">
    <property type="entry name" value="Restriction endonuclease-like"/>
    <property type="match status" value="1"/>
</dbReference>